<evidence type="ECO:0000259" key="1">
    <source>
        <dbReference type="Pfam" id="PF21882"/>
    </source>
</evidence>
<evidence type="ECO:0000313" key="2">
    <source>
        <dbReference type="EMBL" id="OLP44165.1"/>
    </source>
</evidence>
<dbReference type="InterPro" id="IPR054075">
    <property type="entry name" value="Gp53-like_C"/>
</dbReference>
<protein>
    <recommendedName>
        <fullName evidence="1">Putative tail fiber protein gp53-like C-terminal domain-containing protein</fullName>
    </recommendedName>
</protein>
<feature type="domain" description="Putative tail fiber protein gp53-like C-terminal" evidence="1">
    <location>
        <begin position="352"/>
        <end position="441"/>
    </location>
</feature>
<proteinExistence type="predicted"/>
<keyword evidence="3" id="KW-1185">Reference proteome</keyword>
<name>A0A1Q8ZQ09_9HYPH</name>
<organism evidence="2 3">
    <name type="scientific">Rhizobium oryziradicis</name>
    <dbReference type="NCBI Taxonomy" id="1867956"/>
    <lineage>
        <taxon>Bacteria</taxon>
        <taxon>Pseudomonadati</taxon>
        <taxon>Pseudomonadota</taxon>
        <taxon>Alphaproteobacteria</taxon>
        <taxon>Hyphomicrobiales</taxon>
        <taxon>Rhizobiaceae</taxon>
        <taxon>Rhizobium/Agrobacterium group</taxon>
        <taxon>Rhizobium</taxon>
    </lineage>
</organism>
<dbReference type="Gene3D" id="2.60.40.3940">
    <property type="match status" value="1"/>
</dbReference>
<dbReference type="OrthoDB" id="8708771at2"/>
<gene>
    <name evidence="2" type="ORF">BJF95_06270</name>
</gene>
<evidence type="ECO:0000313" key="3">
    <source>
        <dbReference type="Proteomes" id="UP000186894"/>
    </source>
</evidence>
<dbReference type="Pfam" id="PF21882">
    <property type="entry name" value="Gp53-like_C"/>
    <property type="match status" value="1"/>
</dbReference>
<dbReference type="AlphaFoldDB" id="A0A1Q8ZQ09"/>
<sequence length="441" mass="45274">MALLSDYTAGTVTIAANGTAVTGSGTAWLAAGFGEGDLLIANGYFGLVGSVQSNTALTLSQPWRGGALSGAGYRLRYQGDGSRISAQARQLVELLGGSGNLEALGKLAAGANQLAYFNGAGQMAATPLTAFARTLLDDADASTALSTLGVSSFAKTLLDDGDAATMRATLGAQAALGFTPVQQGGTAQSGGNKIYLGWGLDASLKLRVDNVEFGSVWPIRAAFNVNRAGDTITGDLIVNGGLSTRSPLEVGTGSNASYIRMIDVDEGTRYLHNNSSSIGFLGSTDSWIMRVFDDGTINALNPANGASGYLYSNGNVAGSIWAAWGATDAYSAINAKIASLISGSLATSGYTKLQNGLIIQWGRANTSTAANVTLAFPIAFPNAVYSVVATNLVTIPDNNTFYAVSIDDPQRGSFNARGRYLSNGGGLGAAQLDFSYIAIGR</sequence>
<dbReference type="STRING" id="1867956.BJF95_06270"/>
<dbReference type="RefSeq" id="WP_075639670.1">
    <property type="nucleotide sequence ID" value="NZ_MKIM01000027.1"/>
</dbReference>
<accession>A0A1Q8ZQ09</accession>
<dbReference type="Proteomes" id="UP000186894">
    <property type="component" value="Unassembled WGS sequence"/>
</dbReference>
<reference evidence="2 3" key="1">
    <citation type="submission" date="2016-09" db="EMBL/GenBank/DDBJ databases">
        <title>Rhizobium oryziradicis sp. nov., isolated from the root of rice.</title>
        <authorList>
            <person name="Zhao J."/>
            <person name="Zhang X."/>
        </authorList>
    </citation>
    <scope>NUCLEOTIDE SEQUENCE [LARGE SCALE GENOMIC DNA]</scope>
    <source>
        <strain evidence="2 3">N19</strain>
    </source>
</reference>
<dbReference type="EMBL" id="MKIM01000027">
    <property type="protein sequence ID" value="OLP44165.1"/>
    <property type="molecule type" value="Genomic_DNA"/>
</dbReference>
<comment type="caution">
    <text evidence="2">The sequence shown here is derived from an EMBL/GenBank/DDBJ whole genome shotgun (WGS) entry which is preliminary data.</text>
</comment>